<evidence type="ECO:0000313" key="2">
    <source>
        <dbReference type="EMBL" id="GAA4743733.1"/>
    </source>
</evidence>
<dbReference type="RefSeq" id="WP_345527684.1">
    <property type="nucleotide sequence ID" value="NZ_BAABKN010000019.1"/>
</dbReference>
<dbReference type="SUPFAM" id="SSF51905">
    <property type="entry name" value="FAD/NAD(P)-binding domain"/>
    <property type="match status" value="1"/>
</dbReference>
<sequence length="465" mass="50807">MSVFTQRFDRVVIVGGSIAGSLAAAAAAPYFREVLVLDRDQFPTTPQQRNGVPQGAHFHALLAAGRNAMDELLPGFSEQMLEMGAADLDSTADVMRLDRLGWSPRFETPLHFLMASRPLIEFVIRDRAGAIDNVTFRAGVDVVGLLGDNGAVTGVRLAGDGVDELVADLVIDASGRRAKTPEWLAALGYSAAPETLVNAHWGYASTFLRVPENWEPGFKALACVPFGEGALTPESAQRAMAMWVVEGERRWVLTVQGSAGDYPPRQVDELKAFVASIGAPELSDALQAVEFPEKIALWRDTTNRLRDFAGHGDRPENFFSIGDAWAAFNPVYGQGMTSAALQARTLAQELAEHAASGVDSLKGLADRFYGRTSELVSFCWSSSTALDYRLPGVEVTVDGEPQEVQAGSADFSDRLAAWASLDRDRYVKYRETTQLLRSNEWLQDPVVVDEIKQNWDELGQLVKVR</sequence>
<comment type="caution">
    <text evidence="2">The sequence shown here is derived from an EMBL/GenBank/DDBJ whole genome shotgun (WGS) entry which is preliminary data.</text>
</comment>
<organism evidence="2 3">
    <name type="scientific">Nocardioides endophyticus</name>
    <dbReference type="NCBI Taxonomy" id="1353775"/>
    <lineage>
        <taxon>Bacteria</taxon>
        <taxon>Bacillati</taxon>
        <taxon>Actinomycetota</taxon>
        <taxon>Actinomycetes</taxon>
        <taxon>Propionibacteriales</taxon>
        <taxon>Nocardioidaceae</taxon>
        <taxon>Nocardioides</taxon>
    </lineage>
</organism>
<dbReference type="Pfam" id="PF01494">
    <property type="entry name" value="FAD_binding_3"/>
    <property type="match status" value="1"/>
</dbReference>
<dbReference type="EMBL" id="BAABKN010000019">
    <property type="protein sequence ID" value="GAA4743733.1"/>
    <property type="molecule type" value="Genomic_DNA"/>
</dbReference>
<dbReference type="PANTHER" id="PTHR43422:SF3">
    <property type="entry name" value="THIAMINE THIAZOLE SYNTHASE"/>
    <property type="match status" value="1"/>
</dbReference>
<keyword evidence="3" id="KW-1185">Reference proteome</keyword>
<proteinExistence type="predicted"/>
<evidence type="ECO:0000313" key="3">
    <source>
        <dbReference type="Proteomes" id="UP001499882"/>
    </source>
</evidence>
<dbReference type="InterPro" id="IPR036188">
    <property type="entry name" value="FAD/NAD-bd_sf"/>
</dbReference>
<dbReference type="InterPro" id="IPR002938">
    <property type="entry name" value="FAD-bd"/>
</dbReference>
<reference evidence="3" key="1">
    <citation type="journal article" date="2019" name="Int. J. Syst. Evol. Microbiol.">
        <title>The Global Catalogue of Microorganisms (GCM) 10K type strain sequencing project: providing services to taxonomists for standard genome sequencing and annotation.</title>
        <authorList>
            <consortium name="The Broad Institute Genomics Platform"/>
            <consortium name="The Broad Institute Genome Sequencing Center for Infectious Disease"/>
            <person name="Wu L."/>
            <person name="Ma J."/>
        </authorList>
    </citation>
    <scope>NUCLEOTIDE SEQUENCE [LARGE SCALE GENOMIC DNA]</scope>
    <source>
        <strain evidence="3">JCM 18532</strain>
    </source>
</reference>
<feature type="domain" description="FAD-binding" evidence="1">
    <location>
        <begin position="11"/>
        <end position="355"/>
    </location>
</feature>
<dbReference type="Proteomes" id="UP001499882">
    <property type="component" value="Unassembled WGS sequence"/>
</dbReference>
<evidence type="ECO:0000259" key="1">
    <source>
        <dbReference type="Pfam" id="PF01494"/>
    </source>
</evidence>
<name>A0ABP8Z1G8_9ACTN</name>
<gene>
    <name evidence="2" type="ORF">GCM10023350_30590</name>
</gene>
<protein>
    <recommendedName>
        <fullName evidence="1">FAD-binding domain-containing protein</fullName>
    </recommendedName>
</protein>
<dbReference type="Gene3D" id="3.50.50.60">
    <property type="entry name" value="FAD/NAD(P)-binding domain"/>
    <property type="match status" value="1"/>
</dbReference>
<accession>A0ABP8Z1G8</accession>
<dbReference type="PANTHER" id="PTHR43422">
    <property type="entry name" value="THIAMINE THIAZOLE SYNTHASE"/>
    <property type="match status" value="1"/>
</dbReference>